<dbReference type="AlphaFoldDB" id="A0A7Y9FRI7"/>
<proteinExistence type="predicted"/>
<evidence type="ECO:0000313" key="2">
    <source>
        <dbReference type="Proteomes" id="UP000517753"/>
    </source>
</evidence>
<protein>
    <submittedName>
        <fullName evidence="1">ABC-type phosphate transport system auxiliary subunit</fullName>
    </submittedName>
</protein>
<dbReference type="SUPFAM" id="SSF58104">
    <property type="entry name" value="Methyl-accepting chemotaxis protein (MCP) signaling domain"/>
    <property type="match status" value="1"/>
</dbReference>
<dbReference type="Gene3D" id="1.10.287.950">
    <property type="entry name" value="Methyl-accepting chemotaxis protein"/>
    <property type="match status" value="1"/>
</dbReference>
<organism evidence="1 2">
    <name type="scientific">Sphingomonas melonis</name>
    <dbReference type="NCBI Taxonomy" id="152682"/>
    <lineage>
        <taxon>Bacteria</taxon>
        <taxon>Pseudomonadati</taxon>
        <taxon>Pseudomonadota</taxon>
        <taxon>Alphaproteobacteria</taxon>
        <taxon>Sphingomonadales</taxon>
        <taxon>Sphingomonadaceae</taxon>
        <taxon>Sphingomonas</taxon>
    </lineage>
</organism>
<name>A0A7Y9FRI7_9SPHN</name>
<dbReference type="RefSeq" id="WP_179510507.1">
    <property type="nucleotide sequence ID" value="NZ_JACCBY010000009.1"/>
</dbReference>
<accession>A0A7Y9FRI7</accession>
<gene>
    <name evidence="1" type="ORF">HD841_003934</name>
</gene>
<keyword evidence="2" id="KW-1185">Reference proteome</keyword>
<comment type="caution">
    <text evidence="1">The sequence shown here is derived from an EMBL/GenBank/DDBJ whole genome shotgun (WGS) entry which is preliminary data.</text>
</comment>
<reference evidence="1 2" key="1">
    <citation type="submission" date="2020-08" db="EMBL/GenBank/DDBJ databases">
        <title>The Agave Microbiome: Exploring the role of microbial communities in plant adaptations to desert environments.</title>
        <authorList>
            <person name="Partida-Martinez L.P."/>
        </authorList>
    </citation>
    <scope>NUCLEOTIDE SEQUENCE [LARGE SCALE GENOMIC DNA]</scope>
    <source>
        <strain evidence="1 2">AS2.3</strain>
    </source>
</reference>
<evidence type="ECO:0000313" key="1">
    <source>
        <dbReference type="EMBL" id="NYD92114.1"/>
    </source>
</evidence>
<dbReference type="Proteomes" id="UP000517753">
    <property type="component" value="Unassembled WGS sequence"/>
</dbReference>
<sequence>MILSPVALSSLPSPDPALATQLATLAAGLDDRFLAAGATLAHAVDAIQRVITALDGVTLAIDDDTAAAAVGDFKAIAQRLTALPVTQARRDADLAGIDRQADAIRAQVLEMRATLRLLAIYGPNIKIAASGEPIFLTFVDNMLARLAQGEQHLTQILSELSKLTEGMASGRQSASQLLAECARVVPEVPDRLERNAADLEAYLTALKAVARRVAAVAREIEGRIAVALNALQIGDITRQRLEHVVAMLTMIDGLALADAADAATVAAHIQALAAAQTEALAGDFEQDAARLVHALASLGDETRSLLDVISEHERGGSGGVLTSLDHDVSEISDLTQHLLEADSRANAMVDMTTSAVSALAERFEGLRLIRRDVQDIAVNTRLLCGRFGMMGRAVAVIAVEVGACAVQLDDATRQIGTAMTALSQAGQAIADAQRDQGAGSGDRLAHALAAVHAGCGRSERGVRDGGNDARALIDALDTAGGDLSGQLAVGSAIRAAGERLSVLGNRAPDKLSDAADAALRDLLQRIAASYTMASERDVHAGFLLPGMAIAVAEAIDDDGLF</sequence>
<dbReference type="EMBL" id="JACCBY010000009">
    <property type="protein sequence ID" value="NYD92114.1"/>
    <property type="molecule type" value="Genomic_DNA"/>
</dbReference>
<dbReference type="Gene3D" id="1.10.287.500">
    <property type="entry name" value="Helix hairpin bin"/>
    <property type="match status" value="1"/>
</dbReference>